<keyword evidence="6 8" id="KW-1133">Transmembrane helix</keyword>
<evidence type="ECO:0000256" key="5">
    <source>
        <dbReference type="ARBA" id="ARBA00022692"/>
    </source>
</evidence>
<dbReference type="OrthoDB" id="9814303at2"/>
<evidence type="ECO:0000313" key="10">
    <source>
        <dbReference type="EMBL" id="AKT39634.1"/>
    </source>
</evidence>
<name>A0A0K1EFL7_CHOCO</name>
<evidence type="ECO:0000313" key="11">
    <source>
        <dbReference type="Proteomes" id="UP000067626"/>
    </source>
</evidence>
<dbReference type="SUPFAM" id="SSF103473">
    <property type="entry name" value="MFS general substrate transporter"/>
    <property type="match status" value="1"/>
</dbReference>
<dbReference type="NCBIfam" id="NF008314">
    <property type="entry name" value="PRK11102.1"/>
    <property type="match status" value="1"/>
</dbReference>
<dbReference type="Pfam" id="PF07690">
    <property type="entry name" value="MFS_1"/>
    <property type="match status" value="1"/>
</dbReference>
<evidence type="ECO:0000256" key="8">
    <source>
        <dbReference type="SAM" id="Phobius"/>
    </source>
</evidence>
<dbReference type="STRING" id="52.CMC5_037830"/>
<dbReference type="PANTHER" id="PTHR23502:SF132">
    <property type="entry name" value="POLYAMINE TRANSPORTER 2-RELATED"/>
    <property type="match status" value="1"/>
</dbReference>
<organism evidence="10 11">
    <name type="scientific">Chondromyces crocatus</name>
    <dbReference type="NCBI Taxonomy" id="52"/>
    <lineage>
        <taxon>Bacteria</taxon>
        <taxon>Pseudomonadati</taxon>
        <taxon>Myxococcota</taxon>
        <taxon>Polyangia</taxon>
        <taxon>Polyangiales</taxon>
        <taxon>Polyangiaceae</taxon>
        <taxon>Chondromyces</taxon>
    </lineage>
</organism>
<dbReference type="InterPro" id="IPR011701">
    <property type="entry name" value="MFS"/>
</dbReference>
<feature type="transmembrane region" description="Helical" evidence="8">
    <location>
        <begin position="117"/>
        <end position="138"/>
    </location>
</feature>
<protein>
    <submittedName>
        <fullName evidence="10">Bcr/CflA family drug resistance efflux transporter</fullName>
    </submittedName>
</protein>
<dbReference type="InterPro" id="IPR020846">
    <property type="entry name" value="MFS_dom"/>
</dbReference>
<feature type="domain" description="Major facilitator superfamily (MFS) profile" evidence="9">
    <location>
        <begin position="23"/>
        <end position="407"/>
    </location>
</feature>
<proteinExistence type="inferred from homology"/>
<dbReference type="GO" id="GO:0005886">
    <property type="term" value="C:plasma membrane"/>
    <property type="evidence" value="ECO:0007669"/>
    <property type="project" value="UniProtKB-SubCell"/>
</dbReference>
<evidence type="ECO:0000256" key="1">
    <source>
        <dbReference type="ARBA" id="ARBA00004651"/>
    </source>
</evidence>
<feature type="transmembrane region" description="Helical" evidence="8">
    <location>
        <begin position="57"/>
        <end position="79"/>
    </location>
</feature>
<feature type="transmembrane region" description="Helical" evidence="8">
    <location>
        <begin position="268"/>
        <end position="289"/>
    </location>
</feature>
<comment type="similarity">
    <text evidence="2">Belongs to the major facilitator superfamily. Bcr/CmlA family.</text>
</comment>
<feature type="transmembrane region" description="Helical" evidence="8">
    <location>
        <begin position="296"/>
        <end position="315"/>
    </location>
</feature>
<feature type="transmembrane region" description="Helical" evidence="8">
    <location>
        <begin position="230"/>
        <end position="248"/>
    </location>
</feature>
<keyword evidence="3" id="KW-0813">Transport</keyword>
<dbReference type="PATRIC" id="fig|52.7.peg.4164"/>
<accession>A0A0K1EFL7</accession>
<sequence>MTSRSSTFTPAASTETGPEIPSELRLALILGALSALGPLTIDMYLPSFPALARSLGVNIAAVQLTLATYLAGLAVGQLAYGPLADRFGRRLPLLAGLGLYIAASLVCAVTTNLPALATARFIQALGGCSGMVISRTVVRDHFDERGSARLYSSLMLVMGVAPILAPLLGSQVLLVASWRAIFLALALAGTAALFLIALTLPESLPVQHRQRHSLAAILRTFGGLVRERRFLRLSIAGGTTQAAMFAYISGSPFVFIELFHVSPQRYPFIFGANALGLIAASQLNRWLVVRLGVIRVFRGAVVVALLAHATLWLSVRLDAGLLFMLPALFVGIASGGLILPNVTAAAMAPFSATAGSASALLGTLQMTCGALASTAVSILADGTALPMVTVMLTCAVLASILVAPERPAPPPAGSLRPT</sequence>
<evidence type="ECO:0000259" key="9">
    <source>
        <dbReference type="PROSITE" id="PS50850"/>
    </source>
</evidence>
<dbReference type="AlphaFoldDB" id="A0A0K1EFL7"/>
<reference evidence="10 11" key="1">
    <citation type="submission" date="2015-07" db="EMBL/GenBank/DDBJ databases">
        <title>Genome analysis of myxobacterium Chondromyces crocatus Cm c5 reveals a high potential for natural compound synthesis and the genetic basis for the loss of fruiting body formation.</title>
        <authorList>
            <person name="Zaburannyi N."/>
            <person name="Bunk B."/>
            <person name="Maier J."/>
            <person name="Overmann J."/>
            <person name="Mueller R."/>
        </authorList>
    </citation>
    <scope>NUCLEOTIDE SEQUENCE [LARGE SCALE GENOMIC DNA]</scope>
    <source>
        <strain evidence="10 11">Cm c5</strain>
    </source>
</reference>
<feature type="transmembrane region" description="Helical" evidence="8">
    <location>
        <begin position="26"/>
        <end position="45"/>
    </location>
</feature>
<evidence type="ECO:0000256" key="2">
    <source>
        <dbReference type="ARBA" id="ARBA00006236"/>
    </source>
</evidence>
<comment type="subcellular location">
    <subcellularLocation>
        <location evidence="1">Cell membrane</location>
        <topology evidence="1">Multi-pass membrane protein</topology>
    </subcellularLocation>
</comment>
<dbReference type="PROSITE" id="PS50850">
    <property type="entry name" value="MFS"/>
    <property type="match status" value="1"/>
</dbReference>
<dbReference type="GO" id="GO:0042910">
    <property type="term" value="F:xenobiotic transmembrane transporter activity"/>
    <property type="evidence" value="ECO:0007669"/>
    <property type="project" value="InterPro"/>
</dbReference>
<feature type="transmembrane region" description="Helical" evidence="8">
    <location>
        <begin position="321"/>
        <end position="347"/>
    </location>
</feature>
<dbReference type="EMBL" id="CP012159">
    <property type="protein sequence ID" value="AKT39634.1"/>
    <property type="molecule type" value="Genomic_DNA"/>
</dbReference>
<feature type="transmembrane region" description="Helical" evidence="8">
    <location>
        <begin position="359"/>
        <end position="378"/>
    </location>
</feature>
<dbReference type="FunFam" id="1.20.1720.10:FF:000005">
    <property type="entry name" value="Bcr/CflA family efflux transporter"/>
    <property type="match status" value="1"/>
</dbReference>
<dbReference type="KEGG" id="ccro:CMC5_037830"/>
<feature type="transmembrane region" description="Helical" evidence="8">
    <location>
        <begin position="180"/>
        <end position="201"/>
    </location>
</feature>
<dbReference type="PANTHER" id="PTHR23502">
    <property type="entry name" value="MAJOR FACILITATOR SUPERFAMILY"/>
    <property type="match status" value="1"/>
</dbReference>
<evidence type="ECO:0000256" key="6">
    <source>
        <dbReference type="ARBA" id="ARBA00022989"/>
    </source>
</evidence>
<dbReference type="InterPro" id="IPR004812">
    <property type="entry name" value="Efflux_drug-R_Bcr/CmlA"/>
</dbReference>
<feature type="transmembrane region" description="Helical" evidence="8">
    <location>
        <begin position="384"/>
        <end position="403"/>
    </location>
</feature>
<dbReference type="Proteomes" id="UP000067626">
    <property type="component" value="Chromosome"/>
</dbReference>
<feature type="transmembrane region" description="Helical" evidence="8">
    <location>
        <begin position="91"/>
        <end position="111"/>
    </location>
</feature>
<dbReference type="NCBIfam" id="TIGR00710">
    <property type="entry name" value="efflux_Bcr_CflA"/>
    <property type="match status" value="1"/>
</dbReference>
<keyword evidence="4" id="KW-1003">Cell membrane</keyword>
<dbReference type="Gene3D" id="1.20.1720.10">
    <property type="entry name" value="Multidrug resistance protein D"/>
    <property type="match status" value="1"/>
</dbReference>
<dbReference type="InterPro" id="IPR036259">
    <property type="entry name" value="MFS_trans_sf"/>
</dbReference>
<keyword evidence="5 8" id="KW-0812">Transmembrane</keyword>
<keyword evidence="7 8" id="KW-0472">Membrane</keyword>
<dbReference type="GO" id="GO:1990961">
    <property type="term" value="P:xenobiotic detoxification by transmembrane export across the plasma membrane"/>
    <property type="evidence" value="ECO:0007669"/>
    <property type="project" value="InterPro"/>
</dbReference>
<evidence type="ECO:0000256" key="4">
    <source>
        <dbReference type="ARBA" id="ARBA00022475"/>
    </source>
</evidence>
<feature type="transmembrane region" description="Helical" evidence="8">
    <location>
        <begin position="150"/>
        <end position="168"/>
    </location>
</feature>
<evidence type="ECO:0000256" key="7">
    <source>
        <dbReference type="ARBA" id="ARBA00023136"/>
    </source>
</evidence>
<dbReference type="RefSeq" id="WP_082362586.1">
    <property type="nucleotide sequence ID" value="NZ_CP012159.1"/>
</dbReference>
<dbReference type="CDD" id="cd17320">
    <property type="entry name" value="MFS_MdfA_MDR_like"/>
    <property type="match status" value="1"/>
</dbReference>
<evidence type="ECO:0000256" key="3">
    <source>
        <dbReference type="ARBA" id="ARBA00022448"/>
    </source>
</evidence>
<gene>
    <name evidence="10" type="ORF">CMC5_037830</name>
</gene>
<keyword evidence="11" id="KW-1185">Reference proteome</keyword>